<comment type="caution">
    <text evidence="10">The sequence shown here is derived from an EMBL/GenBank/DDBJ whole genome shotgun (WGS) entry which is preliminary data.</text>
</comment>
<dbReference type="PANTHER" id="PTHR18934">
    <property type="entry name" value="ATP-DEPENDENT RNA HELICASE"/>
    <property type="match status" value="1"/>
</dbReference>
<dbReference type="GO" id="GO:0005524">
    <property type="term" value="F:ATP binding"/>
    <property type="evidence" value="ECO:0007669"/>
    <property type="project" value="UniProtKB-KW"/>
</dbReference>
<comment type="catalytic activity">
    <reaction evidence="7">
        <text>ATP + H2O = ADP + phosphate + H(+)</text>
        <dbReference type="Rhea" id="RHEA:13065"/>
        <dbReference type="ChEBI" id="CHEBI:15377"/>
        <dbReference type="ChEBI" id="CHEBI:15378"/>
        <dbReference type="ChEBI" id="CHEBI:30616"/>
        <dbReference type="ChEBI" id="CHEBI:43474"/>
        <dbReference type="ChEBI" id="CHEBI:456216"/>
        <dbReference type="EC" id="3.6.4.13"/>
    </reaction>
</comment>
<dbReference type="SUPFAM" id="SSF52540">
    <property type="entry name" value="P-loop containing nucleoside triphosphate hydrolases"/>
    <property type="match status" value="1"/>
</dbReference>
<evidence type="ECO:0000256" key="5">
    <source>
        <dbReference type="ARBA" id="ARBA00022806"/>
    </source>
</evidence>
<dbReference type="InterPro" id="IPR011709">
    <property type="entry name" value="DEAD-box_helicase_OB_fold"/>
</dbReference>
<dbReference type="CDD" id="cd17917">
    <property type="entry name" value="DEXHc_RHA-like"/>
    <property type="match status" value="1"/>
</dbReference>
<evidence type="ECO:0000313" key="10">
    <source>
        <dbReference type="EMBL" id="MDC7225581.1"/>
    </source>
</evidence>
<dbReference type="InterPro" id="IPR011545">
    <property type="entry name" value="DEAD/DEAH_box_helicase_dom"/>
</dbReference>
<evidence type="ECO:0000256" key="3">
    <source>
        <dbReference type="ARBA" id="ARBA00022741"/>
    </source>
</evidence>
<dbReference type="GO" id="GO:0016787">
    <property type="term" value="F:hydrolase activity"/>
    <property type="evidence" value="ECO:0007669"/>
    <property type="project" value="UniProtKB-KW"/>
</dbReference>
<dbReference type="InterPro" id="IPR002464">
    <property type="entry name" value="DNA/RNA_helicase_DEAH_CS"/>
</dbReference>
<dbReference type="PROSITE" id="PS00690">
    <property type="entry name" value="DEAH_ATP_HELICASE"/>
    <property type="match status" value="1"/>
</dbReference>
<dbReference type="GO" id="GO:0003723">
    <property type="term" value="F:RNA binding"/>
    <property type="evidence" value="ECO:0007669"/>
    <property type="project" value="TreeGrafter"/>
</dbReference>
<organism evidence="10 11">
    <name type="scientific">Candidatus Thalassospirochaeta sargassi</name>
    <dbReference type="NCBI Taxonomy" id="3119039"/>
    <lineage>
        <taxon>Bacteria</taxon>
        <taxon>Pseudomonadati</taxon>
        <taxon>Spirochaetota</taxon>
        <taxon>Spirochaetia</taxon>
        <taxon>Spirochaetales</taxon>
        <taxon>Spirochaetaceae</taxon>
        <taxon>Candidatus Thalassospirochaeta</taxon>
    </lineage>
</organism>
<dbReference type="PROSITE" id="PS51194">
    <property type="entry name" value="HELICASE_CTER"/>
    <property type="match status" value="1"/>
</dbReference>
<dbReference type="Pfam" id="PF00271">
    <property type="entry name" value="Helicase_C"/>
    <property type="match status" value="1"/>
</dbReference>
<sequence>MNPEDLPVYREKARILEVLEKNQIVVVESPTGSGKTTQLPLILHEAGYDQSGLIGVTQPRRIATLSVCDYISNQLKVKVGGFAGYKMRFEDITSPETRIKIMTDGILLQELKADPYLSRYSVIMIDEAHERSLNIDFILGLLKKLLESRSDLKVIISSATINTAIFSEYFNHCPVIHIDTETFPVEISYQPPLLEHSEESMLRKIVEITENHARNKTGDVLVFLQGEKVIKDCVKMLSESSVRKKLFLLPLYGRLSREEQERVFIETPPGKIKVVVATNIAETSVTIDGITAVIDSGYAKINFYSPRNYTSSLVEKPISKASCNQRKGRAGRTQAGDCYRLYSKDDFKERDLFTIEEIYRTDLSEVVLRMAELGISDFNSFEFISPPGKEGLIAAVETLRMFGAIDDENGLTSVGNLMAAFPMLPRHSRMIVEAINRFPDVLEETITAASFLTAHSPYVLPQGEEMAARNAHHAFRDADGDFVSYLKLYESYMDADDKQAFCRKYYLDDRIMGEIANIKVQLEDIVREQGIPISGGGRVPDYLCAVSAGLMQFVCCRSGRGVYRSLTAEQISIHPGSVMFRETPKYIVAGEVVRTSRMFARSVSPLRREWLKIISEDLYYELIDTGSYVKDKDRQEPRDKREENRVRIGGKSFTVKPYKGGRKIVSLPWGEFRQVVDKIQTGELSRFKKMRGTVILKDGEFLSGVKLNNIIRICKVIDPVNHVTGKMPAAFYTQAEFDSNAVFNGINMIMHLYRKPKSKKQLGFITLHTDGNGSYWFTSGSNFLVSLEESLSSLEVIADELTDKSSQKQIGRVYRRLNEMMNI</sequence>
<dbReference type="Pfam" id="PF21010">
    <property type="entry name" value="HA2_C"/>
    <property type="match status" value="1"/>
</dbReference>
<accession>A0AAJ1IDU5</accession>
<dbReference type="GO" id="GO:0003724">
    <property type="term" value="F:RNA helicase activity"/>
    <property type="evidence" value="ECO:0007669"/>
    <property type="project" value="UniProtKB-EC"/>
</dbReference>
<dbReference type="EC" id="3.6.4.13" evidence="2"/>
<keyword evidence="5 10" id="KW-0347">Helicase</keyword>
<evidence type="ECO:0000256" key="6">
    <source>
        <dbReference type="ARBA" id="ARBA00022840"/>
    </source>
</evidence>
<proteinExistence type="inferred from homology"/>
<evidence type="ECO:0000256" key="4">
    <source>
        <dbReference type="ARBA" id="ARBA00022801"/>
    </source>
</evidence>
<protein>
    <recommendedName>
        <fullName evidence="2">RNA helicase</fullName>
        <ecNumber evidence="2">3.6.4.13</ecNumber>
    </recommendedName>
</protein>
<feature type="domain" description="Helicase ATP-binding" evidence="8">
    <location>
        <begin position="16"/>
        <end position="179"/>
    </location>
</feature>
<keyword evidence="6" id="KW-0067">ATP-binding</keyword>
<evidence type="ECO:0000256" key="7">
    <source>
        <dbReference type="ARBA" id="ARBA00047984"/>
    </source>
</evidence>
<keyword evidence="4" id="KW-0378">Hydrolase</keyword>
<keyword evidence="3" id="KW-0547">Nucleotide-binding</keyword>
<evidence type="ECO:0000256" key="2">
    <source>
        <dbReference type="ARBA" id="ARBA00012552"/>
    </source>
</evidence>
<dbReference type="PROSITE" id="PS51192">
    <property type="entry name" value="HELICASE_ATP_BIND_1"/>
    <property type="match status" value="1"/>
</dbReference>
<evidence type="ECO:0000256" key="1">
    <source>
        <dbReference type="ARBA" id="ARBA00008792"/>
    </source>
</evidence>
<reference evidence="10 11" key="1">
    <citation type="submission" date="2022-12" db="EMBL/GenBank/DDBJ databases">
        <title>Metagenome assembled genome from gulf of manar.</title>
        <authorList>
            <person name="Kohli P."/>
            <person name="Pk S."/>
            <person name="Venkata Ramana C."/>
            <person name="Sasikala C."/>
        </authorList>
    </citation>
    <scope>NUCLEOTIDE SEQUENCE [LARGE SCALE GENOMIC DNA]</scope>
    <source>
        <strain evidence="10">JB008</strain>
    </source>
</reference>
<evidence type="ECO:0000259" key="9">
    <source>
        <dbReference type="PROSITE" id="PS51194"/>
    </source>
</evidence>
<dbReference type="Gene3D" id="3.40.50.300">
    <property type="entry name" value="P-loop containing nucleotide triphosphate hydrolases"/>
    <property type="match status" value="2"/>
</dbReference>
<dbReference type="EMBL" id="JAQQAL010000008">
    <property type="protein sequence ID" value="MDC7225581.1"/>
    <property type="molecule type" value="Genomic_DNA"/>
</dbReference>
<dbReference type="Pfam" id="PF00270">
    <property type="entry name" value="DEAD"/>
    <property type="match status" value="1"/>
</dbReference>
<feature type="domain" description="Helicase C-terminal" evidence="9">
    <location>
        <begin position="201"/>
        <end position="374"/>
    </location>
</feature>
<dbReference type="InterPro" id="IPR001650">
    <property type="entry name" value="Helicase_C-like"/>
</dbReference>
<dbReference type="InterPro" id="IPR027417">
    <property type="entry name" value="P-loop_NTPase"/>
</dbReference>
<evidence type="ECO:0000313" key="11">
    <source>
        <dbReference type="Proteomes" id="UP001221217"/>
    </source>
</evidence>
<dbReference type="AlphaFoldDB" id="A0AAJ1IDU5"/>
<dbReference type="Proteomes" id="UP001221217">
    <property type="component" value="Unassembled WGS sequence"/>
</dbReference>
<name>A0AAJ1IDU5_9SPIO</name>
<dbReference type="SMART" id="SM00490">
    <property type="entry name" value="HELICc"/>
    <property type="match status" value="1"/>
</dbReference>
<dbReference type="SMART" id="SM00487">
    <property type="entry name" value="DEXDc"/>
    <property type="match status" value="1"/>
</dbReference>
<comment type="similarity">
    <text evidence="1">Belongs to the DEAD box helicase family. DEAH subfamily.</text>
</comment>
<dbReference type="Pfam" id="PF07717">
    <property type="entry name" value="OB_NTP_bind"/>
    <property type="match status" value="1"/>
</dbReference>
<dbReference type="PANTHER" id="PTHR18934:SF99">
    <property type="entry name" value="ATP-DEPENDENT RNA HELICASE DHX37-RELATED"/>
    <property type="match status" value="1"/>
</dbReference>
<dbReference type="SMART" id="SM00847">
    <property type="entry name" value="HA2"/>
    <property type="match status" value="1"/>
</dbReference>
<dbReference type="CDD" id="cd18791">
    <property type="entry name" value="SF2_C_RHA"/>
    <property type="match status" value="1"/>
</dbReference>
<dbReference type="FunFam" id="3.40.50.300:FF:000578">
    <property type="entry name" value="probable ATP-dependent RNA helicase DHX35"/>
    <property type="match status" value="1"/>
</dbReference>
<evidence type="ECO:0000259" key="8">
    <source>
        <dbReference type="PROSITE" id="PS51192"/>
    </source>
</evidence>
<dbReference type="Gene3D" id="1.20.120.1080">
    <property type="match status" value="1"/>
</dbReference>
<dbReference type="InterPro" id="IPR007502">
    <property type="entry name" value="Helicase-assoc_dom"/>
</dbReference>
<dbReference type="InterPro" id="IPR014001">
    <property type="entry name" value="Helicase_ATP-bd"/>
</dbReference>
<gene>
    <name evidence="10" type="ORF">PQJ61_02325</name>
</gene>